<evidence type="ECO:0000313" key="3">
    <source>
        <dbReference type="Proteomes" id="UP001606300"/>
    </source>
</evidence>
<accession>A0ABW7EIQ9</accession>
<gene>
    <name evidence="2" type="ORF">ACG02S_05360</name>
</gene>
<dbReference type="EMBL" id="JBIGHY010000002">
    <property type="protein sequence ID" value="MFG6413322.1"/>
    <property type="molecule type" value="Genomic_DNA"/>
</dbReference>
<keyword evidence="3" id="KW-1185">Reference proteome</keyword>
<proteinExistence type="predicted"/>
<dbReference type="Proteomes" id="UP001606300">
    <property type="component" value="Unassembled WGS sequence"/>
</dbReference>
<feature type="domain" description="Contractile injection system tube protein N-terminal" evidence="1">
    <location>
        <begin position="23"/>
        <end position="153"/>
    </location>
</feature>
<sequence length="341" mass="34112">MRIPDEHKAKLYKVDQACPSQEPNADSPDAVLVQFNPTSLSYSVQNTLEKKGRDANAKQFVAQTTAKLEFDLVFDSTHDGGDVREQTDRIKQFLNPGDKATNKDQAPPLVGFRWGTFQFKGIVESFKENLDFFSSEGVPLRSTLKIGLSSQDPKDVFAALPPGHPDASAAAGGGVSLAPMGARGTSGMASQGGNPVAGRALAAANGFESMRNPGAGVAAVAGGGIELKAAVSFSTGGTAGAGTAGGIGAGMGASAGAGISLGSGLSAGASSGGAVSLQPFAGLGASRTPTSVRLNAAALQAPPRTPSVAVGGEFALGGKAVSASSSGMKADMGVGARIKFD</sequence>
<name>A0ABW7EIQ9_9BURK</name>
<evidence type="ECO:0000313" key="2">
    <source>
        <dbReference type="EMBL" id="MFG6413322.1"/>
    </source>
</evidence>
<dbReference type="Pfam" id="PF19266">
    <property type="entry name" value="CIS_tube"/>
    <property type="match status" value="1"/>
</dbReference>
<dbReference type="RefSeq" id="WP_394469412.1">
    <property type="nucleotide sequence ID" value="NZ_JBIGHY010000002.1"/>
</dbReference>
<evidence type="ECO:0000259" key="1">
    <source>
        <dbReference type="Pfam" id="PF19266"/>
    </source>
</evidence>
<comment type="caution">
    <text evidence="2">The sequence shown here is derived from an EMBL/GenBank/DDBJ whole genome shotgun (WGS) entry which is preliminary data.</text>
</comment>
<reference evidence="2 3" key="1">
    <citation type="submission" date="2024-09" db="EMBL/GenBank/DDBJ databases">
        <title>Novel species of the genus Pelomonas and Roseateles isolated from streams.</title>
        <authorList>
            <person name="Lu H."/>
        </authorList>
    </citation>
    <scope>NUCLEOTIDE SEQUENCE [LARGE SCALE GENOMIC DNA]</scope>
    <source>
        <strain evidence="2 3">DC23W</strain>
    </source>
</reference>
<dbReference type="InterPro" id="IPR045361">
    <property type="entry name" value="CIS_tube_prot_N"/>
</dbReference>
<protein>
    <recommendedName>
        <fullName evidence="1">Contractile injection system tube protein N-terminal domain-containing protein</fullName>
    </recommendedName>
</protein>
<organism evidence="2 3">
    <name type="scientific">Pelomonas dachongensis</name>
    <dbReference type="NCBI Taxonomy" id="3299029"/>
    <lineage>
        <taxon>Bacteria</taxon>
        <taxon>Pseudomonadati</taxon>
        <taxon>Pseudomonadota</taxon>
        <taxon>Betaproteobacteria</taxon>
        <taxon>Burkholderiales</taxon>
        <taxon>Sphaerotilaceae</taxon>
        <taxon>Roseateles</taxon>
    </lineage>
</organism>